<dbReference type="InterPro" id="IPR050659">
    <property type="entry name" value="Peptidase_M24B"/>
</dbReference>
<dbReference type="InterPro" id="IPR029149">
    <property type="entry name" value="Creatin/AminoP/Spt16_N"/>
</dbReference>
<evidence type="ECO:0000313" key="4">
    <source>
        <dbReference type="EMBL" id="ACZ40062.1"/>
    </source>
</evidence>
<dbReference type="Gene3D" id="3.90.230.10">
    <property type="entry name" value="Creatinase/methionine aminopeptidase superfamily"/>
    <property type="match status" value="1"/>
</dbReference>
<feature type="domain" description="Creatinase N-terminal" evidence="3">
    <location>
        <begin position="15"/>
        <end position="122"/>
    </location>
</feature>
<dbReference type="OrthoDB" id="9806388at2"/>
<dbReference type="AlphaFoldDB" id="D1C8B9"/>
<dbReference type="InParanoid" id="D1C8B9"/>
<dbReference type="Pfam" id="PF01321">
    <property type="entry name" value="Creatinase_N"/>
    <property type="match status" value="1"/>
</dbReference>
<dbReference type="SUPFAM" id="SSF55920">
    <property type="entry name" value="Creatinase/aminopeptidase"/>
    <property type="match status" value="1"/>
</dbReference>
<dbReference type="PANTHER" id="PTHR46112:SF2">
    <property type="entry name" value="XAA-PRO AMINOPEPTIDASE P-RELATED"/>
    <property type="match status" value="1"/>
</dbReference>
<dbReference type="eggNOG" id="COG0006">
    <property type="taxonomic scope" value="Bacteria"/>
</dbReference>
<dbReference type="EMBL" id="CP001824">
    <property type="protein sequence ID" value="ACZ40062.1"/>
    <property type="molecule type" value="Genomic_DNA"/>
</dbReference>
<proteinExistence type="predicted"/>
<dbReference type="InterPro" id="IPR000994">
    <property type="entry name" value="Pept_M24"/>
</dbReference>
<dbReference type="PANTHER" id="PTHR46112">
    <property type="entry name" value="AMINOPEPTIDASE"/>
    <property type="match status" value="1"/>
</dbReference>
<feature type="region of interest" description="Disordered" evidence="1">
    <location>
        <begin position="196"/>
        <end position="220"/>
    </location>
</feature>
<dbReference type="SUPFAM" id="SSF53092">
    <property type="entry name" value="Creatinase/prolidase N-terminal domain"/>
    <property type="match status" value="1"/>
</dbReference>
<name>D1C8B9_SPHTD</name>
<gene>
    <name evidence="4" type="ordered locus">Sthe_2648</name>
</gene>
<dbReference type="InterPro" id="IPR036005">
    <property type="entry name" value="Creatinase/aminopeptidase-like"/>
</dbReference>
<feature type="compositionally biased region" description="Polar residues" evidence="1">
    <location>
        <begin position="202"/>
        <end position="220"/>
    </location>
</feature>
<keyword evidence="5" id="KW-1185">Reference proteome</keyword>
<dbReference type="STRING" id="479434.Sthe_2648"/>
<dbReference type="RefSeq" id="WP_012873100.1">
    <property type="nucleotide sequence ID" value="NC_013524.1"/>
</dbReference>
<dbReference type="HOGENOM" id="CLU_017266_4_1_0"/>
<reference evidence="5" key="1">
    <citation type="submission" date="2009-11" db="EMBL/GenBank/DDBJ databases">
        <title>The complete chromosome 2 of Sphaerobacter thermophilus DSM 20745.</title>
        <authorList>
            <person name="Lucas S."/>
            <person name="Copeland A."/>
            <person name="Lapidus A."/>
            <person name="Glavina del Rio T."/>
            <person name="Dalin E."/>
            <person name="Tice H."/>
            <person name="Bruce D."/>
            <person name="Goodwin L."/>
            <person name="Pitluck S."/>
            <person name="Kyrpides N."/>
            <person name="Mavromatis K."/>
            <person name="Ivanova N."/>
            <person name="Mikhailova N."/>
            <person name="LaButti K.M."/>
            <person name="Clum A."/>
            <person name="Sun H.I."/>
            <person name="Brettin T."/>
            <person name="Detter J.C."/>
            <person name="Han C."/>
            <person name="Larimer F."/>
            <person name="Land M."/>
            <person name="Hauser L."/>
            <person name="Markowitz V."/>
            <person name="Cheng J.F."/>
            <person name="Hugenholtz P."/>
            <person name="Woyke T."/>
            <person name="Wu D."/>
            <person name="Steenblock K."/>
            <person name="Schneider S."/>
            <person name="Pukall R."/>
            <person name="Goeker M."/>
            <person name="Klenk H.P."/>
            <person name="Eisen J.A."/>
        </authorList>
    </citation>
    <scope>NUCLEOTIDE SEQUENCE [LARGE SCALE GENOMIC DNA]</scope>
    <source>
        <strain evidence="5">ATCC 49802 / DSM 20745 / S 6022</strain>
    </source>
</reference>
<feature type="domain" description="Peptidase M24" evidence="2">
    <location>
        <begin position="145"/>
        <end position="355"/>
    </location>
</feature>
<dbReference type="Pfam" id="PF00557">
    <property type="entry name" value="Peptidase_M24"/>
    <property type="match status" value="1"/>
</dbReference>
<sequence length="379" mass="41180">MVLGEAFHRRAAKLLSERLTTLEKHAALLFDPANIRYVTGLRFLPTDRPLAACVWADGSAALFVPQMEAEHLASGWVTDVRWYAEYPADEPPVRWMAREAGGPLVVDTAVSAQDWKHIAEEVEEVELLDPVAEQRVVKSPAEIALIERAAGYADMALERAFARLATGSTEQDVLAEIVSVVDGIMRQDLGDDYDLPGPAITGSVQSGTRTTMPNAPTSSRSLTRGDCVVVEFTANVAGYHAQAGCTFFVGDPLRDVVRWVESSMIAQNAALEAMTAGATAESVDLAARRALERLGLGTNIRHRTGHGIGLSPIEAPYLTRSQATALTPGMVLVDRPGVYIPGRIGARNARTVVIEADGPRVLNPRIDRWDKMESRLKEF</sequence>
<evidence type="ECO:0000259" key="2">
    <source>
        <dbReference type="Pfam" id="PF00557"/>
    </source>
</evidence>
<evidence type="ECO:0000256" key="1">
    <source>
        <dbReference type="SAM" id="MobiDB-lite"/>
    </source>
</evidence>
<accession>D1C8B9</accession>
<evidence type="ECO:0000313" key="5">
    <source>
        <dbReference type="Proteomes" id="UP000002027"/>
    </source>
</evidence>
<dbReference type="InterPro" id="IPR000587">
    <property type="entry name" value="Creatinase_N"/>
</dbReference>
<dbReference type="Proteomes" id="UP000002027">
    <property type="component" value="Chromosome 2"/>
</dbReference>
<protein>
    <submittedName>
        <fullName evidence="4">Peptidase M24</fullName>
    </submittedName>
</protein>
<reference evidence="4 5" key="2">
    <citation type="journal article" date="2010" name="Stand. Genomic Sci.">
        <title>Complete genome sequence of Desulfohalobium retbaense type strain (HR(100)).</title>
        <authorList>
            <person name="Spring S."/>
            <person name="Nolan M."/>
            <person name="Lapidus A."/>
            <person name="Glavina Del Rio T."/>
            <person name="Copeland A."/>
            <person name="Tice H."/>
            <person name="Cheng J.F."/>
            <person name="Lucas S."/>
            <person name="Land M."/>
            <person name="Chen F."/>
            <person name="Bruce D."/>
            <person name="Goodwin L."/>
            <person name="Pitluck S."/>
            <person name="Ivanova N."/>
            <person name="Mavromatis K."/>
            <person name="Mikhailova N."/>
            <person name="Pati A."/>
            <person name="Chen A."/>
            <person name="Palaniappan K."/>
            <person name="Hauser L."/>
            <person name="Chang Y.J."/>
            <person name="Jeffries C.D."/>
            <person name="Munk C."/>
            <person name="Kiss H."/>
            <person name="Chain P."/>
            <person name="Han C."/>
            <person name="Brettin T."/>
            <person name="Detter J.C."/>
            <person name="Schuler E."/>
            <person name="Goker M."/>
            <person name="Rohde M."/>
            <person name="Bristow J."/>
            <person name="Eisen J.A."/>
            <person name="Markowitz V."/>
            <person name="Hugenholtz P."/>
            <person name="Kyrpides N.C."/>
            <person name="Klenk H.P."/>
        </authorList>
    </citation>
    <scope>NUCLEOTIDE SEQUENCE [LARGE SCALE GENOMIC DNA]</scope>
    <source>
        <strain evidence="5">ATCC 49802 / DSM 20745 / S 6022</strain>
    </source>
</reference>
<organism evidence="4 5">
    <name type="scientific">Sphaerobacter thermophilus (strain ATCC 49802 / DSM 20745 / KCCM 41009 / NCIMB 13125 / S 6022)</name>
    <dbReference type="NCBI Taxonomy" id="479434"/>
    <lineage>
        <taxon>Bacteria</taxon>
        <taxon>Pseudomonadati</taxon>
        <taxon>Thermomicrobiota</taxon>
        <taxon>Thermomicrobia</taxon>
        <taxon>Sphaerobacterales</taxon>
        <taxon>Sphaerobacterineae</taxon>
        <taxon>Sphaerobacteraceae</taxon>
        <taxon>Sphaerobacter</taxon>
    </lineage>
</organism>
<dbReference type="Gene3D" id="3.40.350.10">
    <property type="entry name" value="Creatinase/prolidase N-terminal domain"/>
    <property type="match status" value="1"/>
</dbReference>
<dbReference type="KEGG" id="sti:Sthe_2648"/>
<evidence type="ECO:0000259" key="3">
    <source>
        <dbReference type="Pfam" id="PF01321"/>
    </source>
</evidence>